<dbReference type="Gene3D" id="3.40.50.1470">
    <property type="entry name" value="Peptidyl-tRNA hydrolase"/>
    <property type="match status" value="1"/>
</dbReference>
<evidence type="ECO:0000256" key="2">
    <source>
        <dbReference type="ARBA" id="ARBA00022555"/>
    </source>
</evidence>
<keyword evidence="2 8" id="KW-0820">tRNA-binding</keyword>
<dbReference type="PANTHER" id="PTHR17224">
    <property type="entry name" value="PEPTIDYL-TRNA HYDROLASE"/>
    <property type="match status" value="1"/>
</dbReference>
<proteinExistence type="inferred from homology"/>
<dbReference type="EC" id="3.1.1.29" evidence="1 8"/>
<keyword evidence="12" id="KW-1185">Reference proteome</keyword>
<dbReference type="EMBL" id="AP025628">
    <property type="protein sequence ID" value="BDG62012.1"/>
    <property type="molecule type" value="Genomic_DNA"/>
</dbReference>
<evidence type="ECO:0000313" key="11">
    <source>
        <dbReference type="EMBL" id="BDG62012.1"/>
    </source>
</evidence>
<organism evidence="11 12">
    <name type="scientific">Caldinitratiruptor microaerophilus</name>
    <dbReference type="NCBI Taxonomy" id="671077"/>
    <lineage>
        <taxon>Bacteria</taxon>
        <taxon>Bacillati</taxon>
        <taxon>Bacillota</taxon>
        <taxon>Clostridia</taxon>
        <taxon>Eubacteriales</taxon>
        <taxon>Symbiobacteriaceae</taxon>
        <taxon>Caldinitratiruptor</taxon>
    </lineage>
</organism>
<feature type="binding site" evidence="8">
    <location>
        <position position="66"/>
    </location>
    <ligand>
        <name>tRNA</name>
        <dbReference type="ChEBI" id="CHEBI:17843"/>
    </ligand>
</feature>
<comment type="function">
    <text evidence="8">Catalyzes the release of premature peptidyl moieties from peptidyl-tRNA molecules trapped in stalled 50S ribosomal subunits, and thus maintains levels of free tRNAs and 50S ribosomes.</text>
</comment>
<evidence type="ECO:0000256" key="1">
    <source>
        <dbReference type="ARBA" id="ARBA00013260"/>
    </source>
</evidence>
<dbReference type="SUPFAM" id="SSF53178">
    <property type="entry name" value="Peptidyl-tRNA hydrolase-like"/>
    <property type="match status" value="1"/>
</dbReference>
<dbReference type="InterPro" id="IPR036416">
    <property type="entry name" value="Pept_tRNA_hydro_sf"/>
</dbReference>
<feature type="binding site" evidence="8">
    <location>
        <position position="16"/>
    </location>
    <ligand>
        <name>tRNA</name>
        <dbReference type="ChEBI" id="CHEBI:17843"/>
    </ligand>
</feature>
<comment type="function">
    <text evidence="8">Hydrolyzes ribosome-free peptidyl-tRNAs (with 1 or more amino acids incorporated), which drop off the ribosome during protein synthesis, or as a result of ribosome stalling.</text>
</comment>
<protein>
    <recommendedName>
        <fullName evidence="7 8">Peptidyl-tRNA hydrolase</fullName>
        <shortName evidence="8">Pth</shortName>
        <ecNumber evidence="1 8">3.1.1.29</ecNumber>
    </recommendedName>
</protein>
<dbReference type="GO" id="GO:0006515">
    <property type="term" value="P:protein quality control for misfolded or incompletely synthesized proteins"/>
    <property type="evidence" value="ECO:0007669"/>
    <property type="project" value="UniProtKB-UniRule"/>
</dbReference>
<comment type="subcellular location">
    <subcellularLocation>
        <location evidence="8">Cytoplasm</location>
    </subcellularLocation>
</comment>
<dbReference type="FunFam" id="3.40.50.1470:FF:000001">
    <property type="entry name" value="Peptidyl-tRNA hydrolase"/>
    <property type="match status" value="1"/>
</dbReference>
<feature type="site" description="Discriminates between blocked and unblocked aminoacyl-tRNA" evidence="8">
    <location>
        <position position="11"/>
    </location>
</feature>
<dbReference type="PROSITE" id="PS01195">
    <property type="entry name" value="PEPT_TRNA_HYDROL_1"/>
    <property type="match status" value="1"/>
</dbReference>
<feature type="active site" description="Proton acceptor" evidence="8">
    <location>
        <position position="21"/>
    </location>
</feature>
<dbReference type="AlphaFoldDB" id="A0AA35CMP2"/>
<dbReference type="GO" id="GO:0000049">
    <property type="term" value="F:tRNA binding"/>
    <property type="evidence" value="ECO:0007669"/>
    <property type="project" value="UniProtKB-UniRule"/>
</dbReference>
<comment type="subunit">
    <text evidence="8">Monomer.</text>
</comment>
<reference evidence="11" key="1">
    <citation type="submission" date="2022-03" db="EMBL/GenBank/DDBJ databases">
        <title>Complete genome sequence of Caldinitratiruptor microaerophilus.</title>
        <authorList>
            <person name="Mukaiyama R."/>
            <person name="Nishiyama T."/>
            <person name="Ueda K."/>
        </authorList>
    </citation>
    <scope>NUCLEOTIDE SEQUENCE</scope>
    <source>
        <strain evidence="11">JCM 16183</strain>
    </source>
</reference>
<dbReference type="GO" id="GO:0004045">
    <property type="term" value="F:peptidyl-tRNA hydrolase activity"/>
    <property type="evidence" value="ECO:0007669"/>
    <property type="project" value="UniProtKB-UniRule"/>
</dbReference>
<dbReference type="KEGG" id="cmic:caldi_31020"/>
<dbReference type="GO" id="GO:0072344">
    <property type="term" value="P:rescue of stalled ribosome"/>
    <property type="evidence" value="ECO:0007669"/>
    <property type="project" value="UniProtKB-UniRule"/>
</dbReference>
<comment type="catalytic activity">
    <reaction evidence="6 8 9">
        <text>an N-acyl-L-alpha-aminoacyl-tRNA + H2O = an N-acyl-L-amino acid + a tRNA + H(+)</text>
        <dbReference type="Rhea" id="RHEA:54448"/>
        <dbReference type="Rhea" id="RHEA-COMP:10123"/>
        <dbReference type="Rhea" id="RHEA-COMP:13883"/>
        <dbReference type="ChEBI" id="CHEBI:15377"/>
        <dbReference type="ChEBI" id="CHEBI:15378"/>
        <dbReference type="ChEBI" id="CHEBI:59874"/>
        <dbReference type="ChEBI" id="CHEBI:78442"/>
        <dbReference type="ChEBI" id="CHEBI:138191"/>
        <dbReference type="EC" id="3.1.1.29"/>
    </reaction>
</comment>
<comment type="caution">
    <text evidence="8">Lacks conserved residue(s) required for the propagation of feature annotation.</text>
</comment>
<evidence type="ECO:0000256" key="5">
    <source>
        <dbReference type="ARBA" id="ARBA00038063"/>
    </source>
</evidence>
<comment type="similarity">
    <text evidence="5 8 10">Belongs to the PTH family.</text>
</comment>
<evidence type="ECO:0000256" key="7">
    <source>
        <dbReference type="ARBA" id="ARBA00050038"/>
    </source>
</evidence>
<dbReference type="InterPro" id="IPR018171">
    <property type="entry name" value="Pept_tRNA_hydro_CS"/>
</dbReference>
<name>A0AA35CMP2_9FIRM</name>
<sequence length="190" mass="20911">MTPWIVAGLGNPGPRYARTRHNVGFWVVDRIAGDKGLGPFRSGHQALYVEWRVGQERAVLLKPQTFMNLSGEAVAAALRWYKADAEHLIVIYDDIDLKPGRLRLREQGSSGGHRGVQSVIEAVGTSRFRRIRIGVGRPAPGWDAADWVLAPFDPDDEARVLEAVARAAEALEVAIRLGFTTAMNRFNGIA</sequence>
<evidence type="ECO:0000256" key="8">
    <source>
        <dbReference type="HAMAP-Rule" id="MF_00083"/>
    </source>
</evidence>
<feature type="site" description="Stabilizes the basic form of H active site to accept a proton" evidence="8">
    <location>
        <position position="93"/>
    </location>
</feature>
<dbReference type="Proteomes" id="UP001163687">
    <property type="component" value="Chromosome"/>
</dbReference>
<evidence type="ECO:0000256" key="10">
    <source>
        <dbReference type="RuleBase" id="RU004320"/>
    </source>
</evidence>
<keyword evidence="8" id="KW-0963">Cytoplasm</keyword>
<dbReference type="CDD" id="cd00462">
    <property type="entry name" value="PTH"/>
    <property type="match status" value="1"/>
</dbReference>
<evidence type="ECO:0000256" key="4">
    <source>
        <dbReference type="ARBA" id="ARBA00022884"/>
    </source>
</evidence>
<dbReference type="HAMAP" id="MF_00083">
    <property type="entry name" value="Pept_tRNA_hydro_bact"/>
    <property type="match status" value="1"/>
</dbReference>
<evidence type="ECO:0000313" key="12">
    <source>
        <dbReference type="Proteomes" id="UP001163687"/>
    </source>
</evidence>
<dbReference type="RefSeq" id="WP_264842622.1">
    <property type="nucleotide sequence ID" value="NZ_AP025628.1"/>
</dbReference>
<accession>A0AA35CMP2</accession>
<keyword evidence="3 8" id="KW-0378">Hydrolase</keyword>
<dbReference type="GO" id="GO:0005737">
    <property type="term" value="C:cytoplasm"/>
    <property type="evidence" value="ECO:0007669"/>
    <property type="project" value="UniProtKB-SubCell"/>
</dbReference>
<gene>
    <name evidence="8 11" type="primary">pth</name>
    <name evidence="11" type="ORF">caldi_31020</name>
</gene>
<dbReference type="PANTHER" id="PTHR17224:SF1">
    <property type="entry name" value="PEPTIDYL-TRNA HYDROLASE"/>
    <property type="match status" value="1"/>
</dbReference>
<dbReference type="InterPro" id="IPR001328">
    <property type="entry name" value="Pept_tRNA_hydro"/>
</dbReference>
<dbReference type="NCBIfam" id="TIGR00447">
    <property type="entry name" value="pth"/>
    <property type="match status" value="1"/>
</dbReference>
<keyword evidence="4 8" id="KW-0694">RNA-binding</keyword>
<evidence type="ECO:0000256" key="9">
    <source>
        <dbReference type="RuleBase" id="RU000673"/>
    </source>
</evidence>
<evidence type="ECO:0000256" key="6">
    <source>
        <dbReference type="ARBA" id="ARBA00048707"/>
    </source>
</evidence>
<feature type="binding site" evidence="8">
    <location>
        <position position="68"/>
    </location>
    <ligand>
        <name>tRNA</name>
        <dbReference type="ChEBI" id="CHEBI:17843"/>
    </ligand>
</feature>
<evidence type="ECO:0000256" key="3">
    <source>
        <dbReference type="ARBA" id="ARBA00022801"/>
    </source>
</evidence>
<dbReference type="Pfam" id="PF01195">
    <property type="entry name" value="Pept_tRNA_hydro"/>
    <property type="match status" value="1"/>
</dbReference>